<dbReference type="InterPro" id="IPR050557">
    <property type="entry name" value="RTX_toxin/Mannuronan_C5-epim"/>
</dbReference>
<dbReference type="Pfam" id="PF00353">
    <property type="entry name" value="HemolysinCabind"/>
    <property type="match status" value="5"/>
</dbReference>
<organism evidence="3 4">
    <name type="scientific">Hyella patelloides LEGE 07179</name>
    <dbReference type="NCBI Taxonomy" id="945734"/>
    <lineage>
        <taxon>Bacteria</taxon>
        <taxon>Bacillati</taxon>
        <taxon>Cyanobacteriota</taxon>
        <taxon>Cyanophyceae</taxon>
        <taxon>Pleurocapsales</taxon>
        <taxon>Hyellaceae</taxon>
        <taxon>Hyella</taxon>
    </lineage>
</organism>
<evidence type="ECO:0000313" key="4">
    <source>
        <dbReference type="Proteomes" id="UP000320055"/>
    </source>
</evidence>
<dbReference type="Proteomes" id="UP000320055">
    <property type="component" value="Unassembled WGS sequence"/>
</dbReference>
<dbReference type="Gene3D" id="2.150.10.10">
    <property type="entry name" value="Serralysin-like metalloprotease, C-terminal"/>
    <property type="match status" value="3"/>
</dbReference>
<name>A0A563VM47_9CYAN</name>
<dbReference type="PANTHER" id="PTHR38340">
    <property type="entry name" value="S-LAYER PROTEIN"/>
    <property type="match status" value="1"/>
</dbReference>
<reference evidence="3 4" key="1">
    <citation type="submission" date="2019-01" db="EMBL/GenBank/DDBJ databases">
        <authorList>
            <person name="Brito A."/>
        </authorList>
    </citation>
    <scope>NUCLEOTIDE SEQUENCE [LARGE SCALE GENOMIC DNA]</scope>
    <source>
        <strain evidence="3">1</strain>
    </source>
</reference>
<proteinExistence type="predicted"/>
<sequence length="427" mass="44648">MFSAIGGETMDGGSGIDTIDHTTFNGNYEFNMANGETNFGSESFINFEHAIMGNGNDEVTGNNSANYIFGNEGDDTLVGSAGRDTLAGGDDNDEIHSDGDGGFYFGNAGYDRLFSGIGGETMDGGSGIDTIDHTAFNGNYEFDMADGETNFTNESFINFEHAIMGNGNDEVTGNNSANYIFGNEGDDTIVGGAGRDTLAGGDDNDEIHSDGDGGFYFGNAGRDRMFSGIGGETMDGGSGIDTIDHTAYNGDYTFNMADGSTNWNSESFVNFEYAIMGNGNDEVIGTNRGNIINTGGGNDVIEAGKGNDLVDAGAGDDVLLGFANHNDVEIDWLTGGVGEDRFIVGNLHSNGYSNAGNSDYALVTDFEDGDIIKLDNHEYSFDSSPIGSVSGTGIFDDSGDLLALVAGVSSSDLTLNPQGYTVNVEYA</sequence>
<accession>A0A563VM47</accession>
<dbReference type="PRINTS" id="PR00313">
    <property type="entry name" value="CABNDNGRPT"/>
</dbReference>
<dbReference type="GO" id="GO:0005509">
    <property type="term" value="F:calcium ion binding"/>
    <property type="evidence" value="ECO:0007669"/>
    <property type="project" value="InterPro"/>
</dbReference>
<dbReference type="EMBL" id="CAACVJ010000058">
    <property type="protein sequence ID" value="VEP12509.1"/>
    <property type="molecule type" value="Genomic_DNA"/>
</dbReference>
<dbReference type="PANTHER" id="PTHR38340:SF1">
    <property type="entry name" value="S-LAYER PROTEIN"/>
    <property type="match status" value="1"/>
</dbReference>
<keyword evidence="2" id="KW-0964">Secreted</keyword>
<dbReference type="InterPro" id="IPR011049">
    <property type="entry name" value="Serralysin-like_metalloprot_C"/>
</dbReference>
<dbReference type="AlphaFoldDB" id="A0A563VM47"/>
<evidence type="ECO:0000256" key="1">
    <source>
        <dbReference type="ARBA" id="ARBA00004613"/>
    </source>
</evidence>
<dbReference type="PROSITE" id="PS00330">
    <property type="entry name" value="HEMOLYSIN_CALCIUM"/>
    <property type="match status" value="2"/>
</dbReference>
<gene>
    <name evidence="3" type="ORF">H1P_1500009</name>
</gene>
<dbReference type="GO" id="GO:0005576">
    <property type="term" value="C:extracellular region"/>
    <property type="evidence" value="ECO:0007669"/>
    <property type="project" value="UniProtKB-SubCell"/>
</dbReference>
<keyword evidence="4" id="KW-1185">Reference proteome</keyword>
<comment type="subcellular location">
    <subcellularLocation>
        <location evidence="1">Secreted</location>
    </subcellularLocation>
</comment>
<dbReference type="InterPro" id="IPR001343">
    <property type="entry name" value="Hemolysn_Ca-bd"/>
</dbReference>
<dbReference type="InterPro" id="IPR018511">
    <property type="entry name" value="Hemolysin-typ_Ca-bd_CS"/>
</dbReference>
<evidence type="ECO:0000256" key="2">
    <source>
        <dbReference type="ARBA" id="ARBA00022525"/>
    </source>
</evidence>
<dbReference type="SUPFAM" id="SSF51120">
    <property type="entry name" value="beta-Roll"/>
    <property type="match status" value="3"/>
</dbReference>
<evidence type="ECO:0000313" key="3">
    <source>
        <dbReference type="EMBL" id="VEP12509.1"/>
    </source>
</evidence>
<protein>
    <submittedName>
        <fullName evidence="3">Hemolysin-type calcium-binding repeat protein</fullName>
    </submittedName>
</protein>